<dbReference type="GeneID" id="105422789"/>
<evidence type="ECO:0000313" key="5">
    <source>
        <dbReference type="RefSeq" id="XP_011630601.1"/>
    </source>
</evidence>
<feature type="domain" description="MH2" evidence="3">
    <location>
        <begin position="73"/>
        <end position="246"/>
    </location>
</feature>
<protein>
    <submittedName>
        <fullName evidence="5">Mothers against decapentaplegic homolog 6-like</fullName>
    </submittedName>
</protein>
<dbReference type="SMART" id="SM00524">
    <property type="entry name" value="DWB"/>
    <property type="match status" value="1"/>
</dbReference>
<sequence length="246" mass="26858">MFITVAIKLFSVAPRACFRALARASDPNERISLGVFHGPPPRSERFTDHRQGTAEQEIVFDGCALGETGQREWCTLAYWELGGRVGRLYPVEPSTVNVFDSLHDGDGLCLATLAENHNAPPAVQRTRSKIGLGLTLSQEADGVWAYNRSENPIFVNSPTLDDPESRTLLVYRVPSGFCLNIFDRAKILQLPYGGSGGGQAAGFTASGPVDINSVRISFAKGWGPKYSRQEVTSCPCWLEILLAPCR</sequence>
<dbReference type="GO" id="GO:0060395">
    <property type="term" value="P:SMAD protein signal transduction"/>
    <property type="evidence" value="ECO:0007669"/>
    <property type="project" value="TreeGrafter"/>
</dbReference>
<dbReference type="GO" id="GO:0009791">
    <property type="term" value="P:post-embryonic development"/>
    <property type="evidence" value="ECO:0007669"/>
    <property type="project" value="UniProtKB-ARBA"/>
</dbReference>
<evidence type="ECO:0000256" key="2">
    <source>
        <dbReference type="ARBA" id="ARBA00023163"/>
    </source>
</evidence>
<dbReference type="PROSITE" id="PS51076">
    <property type="entry name" value="MH2"/>
    <property type="match status" value="1"/>
</dbReference>
<name>A0A6I9VPI9_9HYME</name>
<gene>
    <name evidence="5" type="primary">LOC105422789</name>
</gene>
<dbReference type="RefSeq" id="XP_011630601.1">
    <property type="nucleotide sequence ID" value="XM_011632299.2"/>
</dbReference>
<dbReference type="GO" id="GO:0070411">
    <property type="term" value="F:I-SMAD binding"/>
    <property type="evidence" value="ECO:0007669"/>
    <property type="project" value="TreeGrafter"/>
</dbReference>
<dbReference type="GO" id="GO:0006357">
    <property type="term" value="P:regulation of transcription by RNA polymerase II"/>
    <property type="evidence" value="ECO:0007669"/>
    <property type="project" value="TreeGrafter"/>
</dbReference>
<dbReference type="Pfam" id="PF03166">
    <property type="entry name" value="MH2"/>
    <property type="match status" value="1"/>
</dbReference>
<dbReference type="SUPFAM" id="SSF49879">
    <property type="entry name" value="SMAD/FHA domain"/>
    <property type="match status" value="1"/>
</dbReference>
<proteinExistence type="predicted"/>
<dbReference type="InterPro" id="IPR013790">
    <property type="entry name" value="Dwarfin"/>
</dbReference>
<reference evidence="5" key="1">
    <citation type="submission" date="2025-08" db="UniProtKB">
        <authorList>
            <consortium name="RefSeq"/>
        </authorList>
    </citation>
    <scope>IDENTIFICATION</scope>
</reference>
<dbReference type="GO" id="GO:0140416">
    <property type="term" value="F:transcription regulator inhibitor activity"/>
    <property type="evidence" value="ECO:0007669"/>
    <property type="project" value="TreeGrafter"/>
</dbReference>
<keyword evidence="1" id="KW-0805">Transcription regulation</keyword>
<dbReference type="GO" id="GO:0051239">
    <property type="term" value="P:regulation of multicellular organismal process"/>
    <property type="evidence" value="ECO:0007669"/>
    <property type="project" value="UniProtKB-ARBA"/>
</dbReference>
<dbReference type="GO" id="GO:0009653">
    <property type="term" value="P:anatomical structure morphogenesis"/>
    <property type="evidence" value="ECO:0007669"/>
    <property type="project" value="TreeGrafter"/>
</dbReference>
<dbReference type="PANTHER" id="PTHR13703:SF54">
    <property type="entry name" value="MOTHERS AGAINST DECAPENTAPLEGIC HOMOLOG"/>
    <property type="match status" value="1"/>
</dbReference>
<dbReference type="PANTHER" id="PTHR13703">
    <property type="entry name" value="SMAD"/>
    <property type="match status" value="1"/>
</dbReference>
<dbReference type="AlphaFoldDB" id="A0A6I9VPI9"/>
<dbReference type="GO" id="GO:0030154">
    <property type="term" value="P:cell differentiation"/>
    <property type="evidence" value="ECO:0007669"/>
    <property type="project" value="TreeGrafter"/>
</dbReference>
<dbReference type="InterPro" id="IPR017855">
    <property type="entry name" value="SMAD-like_dom_sf"/>
</dbReference>
<dbReference type="KEGG" id="pbar:105422789"/>
<keyword evidence="2" id="KW-0804">Transcription</keyword>
<keyword evidence="4" id="KW-1185">Reference proteome</keyword>
<evidence type="ECO:0000256" key="1">
    <source>
        <dbReference type="ARBA" id="ARBA00023015"/>
    </source>
</evidence>
<dbReference type="GO" id="GO:0071144">
    <property type="term" value="C:heteromeric SMAD protein complex"/>
    <property type="evidence" value="ECO:0007669"/>
    <property type="project" value="TreeGrafter"/>
</dbReference>
<organism evidence="4 5">
    <name type="scientific">Pogonomyrmex barbatus</name>
    <name type="common">red harvester ant</name>
    <dbReference type="NCBI Taxonomy" id="144034"/>
    <lineage>
        <taxon>Eukaryota</taxon>
        <taxon>Metazoa</taxon>
        <taxon>Ecdysozoa</taxon>
        <taxon>Arthropoda</taxon>
        <taxon>Hexapoda</taxon>
        <taxon>Insecta</taxon>
        <taxon>Pterygota</taxon>
        <taxon>Neoptera</taxon>
        <taxon>Endopterygota</taxon>
        <taxon>Hymenoptera</taxon>
        <taxon>Apocrita</taxon>
        <taxon>Aculeata</taxon>
        <taxon>Formicoidea</taxon>
        <taxon>Formicidae</taxon>
        <taxon>Myrmicinae</taxon>
        <taxon>Pogonomyrmex</taxon>
    </lineage>
</organism>
<dbReference type="InterPro" id="IPR001132">
    <property type="entry name" value="SMAD_dom_Dwarfin-type"/>
</dbReference>
<evidence type="ECO:0000313" key="4">
    <source>
        <dbReference type="Proteomes" id="UP000504615"/>
    </source>
</evidence>
<dbReference type="Proteomes" id="UP000504615">
    <property type="component" value="Unplaced"/>
</dbReference>
<evidence type="ECO:0000259" key="3">
    <source>
        <dbReference type="PROSITE" id="PS51076"/>
    </source>
</evidence>
<dbReference type="OrthoDB" id="5946219at2759"/>
<dbReference type="Gene3D" id="2.60.200.10">
    <property type="match status" value="1"/>
</dbReference>
<dbReference type="InterPro" id="IPR008984">
    <property type="entry name" value="SMAD_FHA_dom_sf"/>
</dbReference>
<accession>A0A6I9VPI9</accession>
<dbReference type="GO" id="GO:0050793">
    <property type="term" value="P:regulation of developmental process"/>
    <property type="evidence" value="ECO:0007669"/>
    <property type="project" value="UniProtKB-ARBA"/>
</dbReference>
<dbReference type="CDD" id="cd10496">
    <property type="entry name" value="MH2_I-SMAD"/>
    <property type="match status" value="1"/>
</dbReference>